<organism evidence="2 3">
    <name type="scientific">Roseateles asaccharophilus</name>
    <dbReference type="NCBI Taxonomy" id="582607"/>
    <lineage>
        <taxon>Bacteria</taxon>
        <taxon>Pseudomonadati</taxon>
        <taxon>Pseudomonadota</taxon>
        <taxon>Betaproteobacteria</taxon>
        <taxon>Burkholderiales</taxon>
        <taxon>Sphaerotilaceae</taxon>
        <taxon>Roseateles</taxon>
    </lineage>
</organism>
<evidence type="ECO:0000259" key="1">
    <source>
        <dbReference type="Pfam" id="PF24390"/>
    </source>
</evidence>
<evidence type="ECO:0000313" key="2">
    <source>
        <dbReference type="EMBL" id="TDP13003.1"/>
    </source>
</evidence>
<evidence type="ECO:0000313" key="3">
    <source>
        <dbReference type="Proteomes" id="UP000295357"/>
    </source>
</evidence>
<dbReference type="Proteomes" id="UP000295357">
    <property type="component" value="Unassembled WGS sequence"/>
</dbReference>
<dbReference type="AlphaFoldDB" id="A0A4R6NAQ3"/>
<keyword evidence="3" id="KW-1185">Reference proteome</keyword>
<protein>
    <recommendedName>
        <fullName evidence="1">PRTase-CE domain-containing protein</fullName>
    </recommendedName>
</protein>
<dbReference type="EMBL" id="SNXE01000001">
    <property type="protein sequence ID" value="TDP13003.1"/>
    <property type="molecule type" value="Genomic_DNA"/>
</dbReference>
<dbReference type="InterPro" id="IPR056920">
    <property type="entry name" value="PRTase-CE"/>
</dbReference>
<dbReference type="Pfam" id="PF24390">
    <property type="entry name" value="PRTase-CE"/>
    <property type="match status" value="1"/>
</dbReference>
<reference evidence="2 3" key="1">
    <citation type="submission" date="2019-03" db="EMBL/GenBank/DDBJ databases">
        <title>Genomic Encyclopedia of Type Strains, Phase IV (KMG-IV): sequencing the most valuable type-strain genomes for metagenomic binning, comparative biology and taxonomic classification.</title>
        <authorList>
            <person name="Goeker M."/>
        </authorList>
    </citation>
    <scope>NUCLEOTIDE SEQUENCE [LARGE SCALE GENOMIC DNA]</scope>
    <source>
        <strain evidence="2 3">DSM 25082</strain>
    </source>
</reference>
<proteinExistence type="predicted"/>
<gene>
    <name evidence="2" type="ORF">DFR39_101477</name>
</gene>
<name>A0A4R6NAQ3_9BURK</name>
<feature type="domain" description="PRTase-CE" evidence="1">
    <location>
        <begin position="11"/>
        <end position="274"/>
    </location>
</feature>
<comment type="caution">
    <text evidence="2">The sequence shown here is derived from an EMBL/GenBank/DDBJ whole genome shotgun (WGS) entry which is preliminary data.</text>
</comment>
<sequence>MWLSEPTIRPRAWIENFDDNDKILAAQLLERFVFYNQRLTDSLLTTSFYSIADGLKKGPTAPAREQLLQALPNAVFTPVSGETPNPTDSGYFLCRRTRQVLNVDEAQIKITSEAIKAAEAGQPVVFVDDFIGSGDQFLTTWQDSSTGTSFEAIQSKVGFTAIYVSLVGTEMGITNIGNKAPSVAVCVTHKIDDRGTLWGLQASNQSLYSQIDSLLKRYTPRLTPHDAYMHQQQYLTYGYKHRGLFFAFEHSVPDATLPIFWCRGTNNWEPLIERT</sequence>
<accession>A0A4R6NAQ3</accession>